<dbReference type="CDD" id="cd05403">
    <property type="entry name" value="NT_KNTase_like"/>
    <property type="match status" value="1"/>
</dbReference>
<proteinExistence type="predicted"/>
<reference evidence="2 3" key="2">
    <citation type="submission" date="2013-09" db="EMBL/GenBank/DDBJ databases">
        <title>Whole genome comparison of six Crocosphaera watsonii strains with differing phenotypes.</title>
        <authorList>
            <person name="Bench S.R."/>
            <person name="Heller P."/>
            <person name="Frank I."/>
            <person name="Arciniega M."/>
            <person name="Shilova I.N."/>
            <person name="Zehr J.P."/>
        </authorList>
    </citation>
    <scope>NUCLEOTIDE SEQUENCE [LARGE SCALE GENOMIC DNA]</scope>
    <source>
        <strain evidence="2 3">WH 0005</strain>
    </source>
</reference>
<dbReference type="RefSeq" id="WP_021832337.1">
    <property type="nucleotide sequence ID" value="NZ_CAQL01000104.1"/>
</dbReference>
<dbReference type="InterPro" id="IPR041633">
    <property type="entry name" value="Polbeta"/>
</dbReference>
<dbReference type="GeneID" id="88766311"/>
<dbReference type="NCBIfam" id="NF047752">
    <property type="entry name" value="MntA_antitoxin"/>
    <property type="match status" value="1"/>
</dbReference>
<evidence type="ECO:0000259" key="1">
    <source>
        <dbReference type="Pfam" id="PF18765"/>
    </source>
</evidence>
<evidence type="ECO:0000313" key="2">
    <source>
        <dbReference type="EMBL" id="CCQ54168.1"/>
    </source>
</evidence>
<dbReference type="SUPFAM" id="SSF81301">
    <property type="entry name" value="Nucleotidyltransferase"/>
    <property type="match status" value="1"/>
</dbReference>
<accession>T2IM97</accession>
<dbReference type="InterPro" id="IPR052930">
    <property type="entry name" value="TA_antitoxin_MntA"/>
</dbReference>
<comment type="caution">
    <text evidence="2">The sequence shown here is derived from an EMBL/GenBank/DDBJ whole genome shotgun (WGS) entry which is preliminary data.</text>
</comment>
<reference evidence="2 3" key="1">
    <citation type="submission" date="2013-01" db="EMBL/GenBank/DDBJ databases">
        <authorList>
            <person name="Bench S."/>
        </authorList>
    </citation>
    <scope>NUCLEOTIDE SEQUENCE [LARGE SCALE GENOMIC DNA]</scope>
    <source>
        <strain evidence="2 3">WH 0005</strain>
    </source>
</reference>
<dbReference type="InterPro" id="IPR043519">
    <property type="entry name" value="NT_sf"/>
</dbReference>
<dbReference type="PANTHER" id="PTHR43852:SF3">
    <property type="entry name" value="NUCLEOTIDYLTRANSFERASE"/>
    <property type="match status" value="1"/>
</dbReference>
<dbReference type="Pfam" id="PF18765">
    <property type="entry name" value="Polbeta"/>
    <property type="match status" value="1"/>
</dbReference>
<dbReference type="PANTHER" id="PTHR43852">
    <property type="entry name" value="NUCLEOTIDYLTRANSFERASE"/>
    <property type="match status" value="1"/>
</dbReference>
<name>T2IM97_CROWT</name>
<organism evidence="2 3">
    <name type="scientific">Crocosphaera watsonii WH 0005</name>
    <dbReference type="NCBI Taxonomy" id="423472"/>
    <lineage>
        <taxon>Bacteria</taxon>
        <taxon>Bacillati</taxon>
        <taxon>Cyanobacteriota</taxon>
        <taxon>Cyanophyceae</taxon>
        <taxon>Oscillatoriophycideae</taxon>
        <taxon>Chroococcales</taxon>
        <taxon>Aphanothecaceae</taxon>
        <taxon>Crocosphaera</taxon>
    </lineage>
</organism>
<dbReference type="EMBL" id="CAQL01000104">
    <property type="protein sequence ID" value="CCQ54168.1"/>
    <property type="molecule type" value="Genomic_DNA"/>
</dbReference>
<dbReference type="Proteomes" id="UP000017981">
    <property type="component" value="Unassembled WGS sequence"/>
</dbReference>
<feature type="domain" description="Polymerase beta nucleotidyltransferase" evidence="1">
    <location>
        <begin position="45"/>
        <end position="131"/>
    </location>
</feature>
<protein>
    <recommendedName>
        <fullName evidence="1">Polymerase beta nucleotidyltransferase domain-containing protein</fullName>
    </recommendedName>
</protein>
<sequence>MVALVYNKRERGSLLYLIFMVSPTTKTLEIFKSSASQLSWKIPYLNILVLFGSQATGKTNDDSDWDFAALYDENLYTEQRSENAWDLLAIPDILGEVFQIEPELIDVVDLNRCHAFVADSIGTEGQLIYEKVEGEFEHYRKTIILSHEQKKQITQQLRRNIDYFLETWSST</sequence>
<evidence type="ECO:0000313" key="3">
    <source>
        <dbReference type="Proteomes" id="UP000017981"/>
    </source>
</evidence>
<gene>
    <name evidence="2" type="ORF">CWATWH0005_5656</name>
</gene>
<dbReference type="AlphaFoldDB" id="T2IM97"/>
<dbReference type="Gene3D" id="3.30.460.10">
    <property type="entry name" value="Beta Polymerase, domain 2"/>
    <property type="match status" value="1"/>
</dbReference>